<reference evidence="2 3" key="2">
    <citation type="submission" date="2018-11" db="EMBL/GenBank/DDBJ databases">
        <authorList>
            <consortium name="Pathogen Informatics"/>
        </authorList>
    </citation>
    <scope>NUCLEOTIDE SEQUENCE [LARGE SCALE GENOMIC DNA]</scope>
    <source>
        <strain evidence="2 3">NST_G2</strain>
    </source>
</reference>
<evidence type="ECO:0000313" key="4">
    <source>
        <dbReference type="WBParaSite" id="SSLN_0000843101-mRNA-1"/>
    </source>
</evidence>
<gene>
    <name evidence="2" type="ORF">SSLN_LOCUS8121</name>
</gene>
<protein>
    <submittedName>
        <fullName evidence="2 4">Uncharacterized protein</fullName>
    </submittedName>
</protein>
<dbReference type="Proteomes" id="UP000275846">
    <property type="component" value="Unassembled WGS sequence"/>
</dbReference>
<feature type="region of interest" description="Disordered" evidence="1">
    <location>
        <begin position="125"/>
        <end position="154"/>
    </location>
</feature>
<evidence type="ECO:0000313" key="2">
    <source>
        <dbReference type="EMBL" id="VDL94506.1"/>
    </source>
</evidence>
<keyword evidence="3" id="KW-1185">Reference proteome</keyword>
<reference evidence="4" key="1">
    <citation type="submission" date="2016-06" db="UniProtKB">
        <authorList>
            <consortium name="WormBaseParasite"/>
        </authorList>
    </citation>
    <scope>IDENTIFICATION</scope>
</reference>
<dbReference type="EMBL" id="UYSU01034483">
    <property type="protein sequence ID" value="VDL94506.1"/>
    <property type="molecule type" value="Genomic_DNA"/>
</dbReference>
<accession>A0A183SV73</accession>
<evidence type="ECO:0000313" key="3">
    <source>
        <dbReference type="Proteomes" id="UP000275846"/>
    </source>
</evidence>
<sequence>MTVQISTTTRLRAACSIERGDTSTGMRAGGGGGGLRNDRRRQTNGIALATEAQLPQGPVVLSFTLRAGERVNTGKLEVQHRRVEDVVGHRFLIEGLVSPASDRLGLPEAMLPLRWFRVRTPRRLPTGSAKTTRFRECLRASPEPNTGSRDLHPH</sequence>
<proteinExistence type="predicted"/>
<organism evidence="4">
    <name type="scientific">Schistocephalus solidus</name>
    <name type="common">Tapeworm</name>
    <dbReference type="NCBI Taxonomy" id="70667"/>
    <lineage>
        <taxon>Eukaryota</taxon>
        <taxon>Metazoa</taxon>
        <taxon>Spiralia</taxon>
        <taxon>Lophotrochozoa</taxon>
        <taxon>Platyhelminthes</taxon>
        <taxon>Cestoda</taxon>
        <taxon>Eucestoda</taxon>
        <taxon>Diphyllobothriidea</taxon>
        <taxon>Diphyllobothriidae</taxon>
        <taxon>Schistocephalus</taxon>
    </lineage>
</organism>
<dbReference type="AlphaFoldDB" id="A0A183SV73"/>
<evidence type="ECO:0000256" key="1">
    <source>
        <dbReference type="SAM" id="MobiDB-lite"/>
    </source>
</evidence>
<name>A0A183SV73_SCHSO</name>
<dbReference type="WBParaSite" id="SSLN_0000843101-mRNA-1">
    <property type="protein sequence ID" value="SSLN_0000843101-mRNA-1"/>
    <property type="gene ID" value="SSLN_0000843101"/>
</dbReference>